<feature type="transmembrane region" description="Helical" evidence="2">
    <location>
        <begin position="66"/>
        <end position="90"/>
    </location>
</feature>
<keyword evidence="4" id="KW-1185">Reference proteome</keyword>
<evidence type="ECO:0000313" key="3">
    <source>
        <dbReference type="EMBL" id="VDO75555.1"/>
    </source>
</evidence>
<feature type="transmembrane region" description="Helical" evidence="2">
    <location>
        <begin position="136"/>
        <end position="155"/>
    </location>
</feature>
<sequence length="174" mass="19859">MFRYVSLMMLVTTIPAMIVERSFASRFIADYEKLPRPWVYYLVNCGSIALSTFFYCTVLLASQSTWYLAILTLIFVVFIMLSSLTIVLIFRRDAAKLRDITNETGFSTINYTLSLKFQLAENVRVTKLLVHVSVRYSVWGFFGCCLSACSLIVFGESQPLGQLLYALLDNYIAM</sequence>
<keyword evidence="2" id="KW-0812">Transmembrane</keyword>
<dbReference type="Pfam" id="PF03125">
    <property type="entry name" value="Sre"/>
    <property type="match status" value="1"/>
</dbReference>
<dbReference type="PANTHER" id="PTHR23128">
    <property type="entry name" value="SERPENTINE RECEPTOR, CLASS E (EPSILON)-RELATED"/>
    <property type="match status" value="1"/>
</dbReference>
<dbReference type="GO" id="GO:0016020">
    <property type="term" value="C:membrane"/>
    <property type="evidence" value="ECO:0007669"/>
    <property type="project" value="InterPro"/>
</dbReference>
<reference evidence="5" key="2">
    <citation type="submission" date="2019-09" db="UniProtKB">
        <authorList>
            <consortium name="WormBaseParasite"/>
        </authorList>
    </citation>
    <scope>IDENTIFICATION</scope>
</reference>
<dbReference type="Proteomes" id="UP000050761">
    <property type="component" value="Unassembled WGS sequence"/>
</dbReference>
<keyword evidence="2" id="KW-0472">Membrane</keyword>
<evidence type="ECO:0000313" key="5">
    <source>
        <dbReference type="WBParaSite" id="HPBE_0000824601-mRNA-1"/>
    </source>
</evidence>
<protein>
    <submittedName>
        <fullName evidence="3 5">Uncharacterized protein</fullName>
    </submittedName>
</protein>
<dbReference type="OrthoDB" id="5877270at2759"/>
<dbReference type="WBParaSite" id="HPBE_0000824601-mRNA-1">
    <property type="protein sequence ID" value="HPBE_0000824601-mRNA-1"/>
    <property type="gene ID" value="HPBE_0000824601"/>
</dbReference>
<comment type="similarity">
    <text evidence="1">Belongs to the nematode receptor-like protein sre family.</text>
</comment>
<dbReference type="EMBL" id="UZAH01026098">
    <property type="protein sequence ID" value="VDO75555.1"/>
    <property type="molecule type" value="Genomic_DNA"/>
</dbReference>
<evidence type="ECO:0000256" key="2">
    <source>
        <dbReference type="SAM" id="Phobius"/>
    </source>
</evidence>
<dbReference type="GO" id="GO:0007606">
    <property type="term" value="P:sensory perception of chemical stimulus"/>
    <property type="evidence" value="ECO:0007669"/>
    <property type="project" value="InterPro"/>
</dbReference>
<evidence type="ECO:0000256" key="1">
    <source>
        <dbReference type="ARBA" id="ARBA00006803"/>
    </source>
</evidence>
<name>A0A3P8BSA0_HELPZ</name>
<proteinExistence type="inferred from homology"/>
<evidence type="ECO:0000313" key="4">
    <source>
        <dbReference type="Proteomes" id="UP000050761"/>
    </source>
</evidence>
<accession>A0A3P8BSA0</accession>
<keyword evidence="2" id="KW-1133">Transmembrane helix</keyword>
<organism evidence="3">
    <name type="scientific">Heligmosomoides polygyrus</name>
    <name type="common">Parasitic roundworm</name>
    <dbReference type="NCBI Taxonomy" id="6339"/>
    <lineage>
        <taxon>Eukaryota</taxon>
        <taxon>Metazoa</taxon>
        <taxon>Ecdysozoa</taxon>
        <taxon>Nematoda</taxon>
        <taxon>Chromadorea</taxon>
        <taxon>Rhabditida</taxon>
        <taxon>Rhabditina</taxon>
        <taxon>Rhabditomorpha</taxon>
        <taxon>Strongyloidea</taxon>
        <taxon>Heligmosomidae</taxon>
        <taxon>Heligmosomoides</taxon>
    </lineage>
</organism>
<dbReference type="PANTHER" id="PTHR23128:SF132">
    <property type="entry name" value="SERPENTINE RECEPTOR, CLASS E (EPSILON)-RELATED"/>
    <property type="match status" value="1"/>
</dbReference>
<feature type="transmembrane region" description="Helical" evidence="2">
    <location>
        <begin position="38"/>
        <end position="60"/>
    </location>
</feature>
<dbReference type="InterPro" id="IPR004151">
    <property type="entry name" value="7TM_GPCR_serpentine_rcpt_Sre"/>
</dbReference>
<gene>
    <name evidence="3" type="ORF">HPBE_LOCUS8247</name>
</gene>
<dbReference type="AlphaFoldDB" id="A0A3P8BSA0"/>
<reference evidence="3 4" key="1">
    <citation type="submission" date="2018-11" db="EMBL/GenBank/DDBJ databases">
        <authorList>
            <consortium name="Pathogen Informatics"/>
        </authorList>
    </citation>
    <scope>NUCLEOTIDE SEQUENCE [LARGE SCALE GENOMIC DNA]</scope>
</reference>